<dbReference type="SUPFAM" id="SSF69318">
    <property type="entry name" value="Integrin alpha N-terminal domain"/>
    <property type="match status" value="1"/>
</dbReference>
<sequence length="320" mass="36430">MKLDTHDIRKVIHYYYTKIQETNHPYYWYCLAETQSRAGLTSEAMQTIDNALAFPNPYPSRQELQDMQLNLQAVLTREMNSNRTVIVTSKQGDIDGDGIKDNVSLTANKTPDSPFWRDITLVIQNGRDHQYQQVPMKNNVGYNPTLFLGDLTGNKGDDILVVIDTGGSGGSIYAYVFSYLNGQLMTIFNSDTFNETYRYDVNYENHYKAKVNSTYLKESYILDLTYKDKDYLAEIYNKDGVLKAPIEGWVNPLSGLYPVDYNRDGIYELEAYQRIAGRYNADSLGFVQTVLKWNGLAFAPDRQNVAIFGGEIKHNGIEGS</sequence>
<proteinExistence type="predicted"/>
<dbReference type="AlphaFoldDB" id="A0A9X8ZHP6"/>
<dbReference type="EMBL" id="SZNT01000125">
    <property type="protein sequence ID" value="TKH12119.1"/>
    <property type="molecule type" value="Genomic_DNA"/>
</dbReference>
<comment type="caution">
    <text evidence="1">The sequence shown here is derived from an EMBL/GenBank/DDBJ whole genome shotgun (WGS) entry which is preliminary data.</text>
</comment>
<evidence type="ECO:0000313" key="2">
    <source>
        <dbReference type="Proteomes" id="UP000309170"/>
    </source>
</evidence>
<dbReference type="Proteomes" id="UP000309170">
    <property type="component" value="Unassembled WGS sequence"/>
</dbReference>
<organism evidence="1 2">
    <name type="scientific">Peribacillus simplex</name>
    <dbReference type="NCBI Taxonomy" id="1478"/>
    <lineage>
        <taxon>Bacteria</taxon>
        <taxon>Bacillati</taxon>
        <taxon>Bacillota</taxon>
        <taxon>Bacilli</taxon>
        <taxon>Bacillales</taxon>
        <taxon>Bacillaceae</taxon>
        <taxon>Peribacillus</taxon>
    </lineage>
</organism>
<name>A0A9X8ZHP6_9BACI</name>
<accession>A0A9X8ZHP6</accession>
<reference evidence="1 2" key="1">
    <citation type="journal article" date="2019" name="Environ. Microbiol.">
        <title>An active ?-lactamase is a part of an orchestrated cell wall stress resistance network of Bacillus subtilis and related rhizosphere species.</title>
        <authorList>
            <person name="Bucher T."/>
            <person name="Keren-Paz A."/>
            <person name="Hausser J."/>
            <person name="Olender T."/>
            <person name="Cytryn E."/>
            <person name="Kolodkin-Gal I."/>
        </authorList>
    </citation>
    <scope>NUCLEOTIDE SEQUENCE [LARGE SCALE GENOMIC DNA]</scope>
    <source>
        <strain evidence="1 2">I4</strain>
    </source>
</reference>
<protein>
    <submittedName>
        <fullName evidence="1">VCBS repeat-containing protein</fullName>
    </submittedName>
</protein>
<dbReference type="InterPro" id="IPR028994">
    <property type="entry name" value="Integrin_alpha_N"/>
</dbReference>
<evidence type="ECO:0000313" key="1">
    <source>
        <dbReference type="EMBL" id="TKH12119.1"/>
    </source>
</evidence>
<gene>
    <name evidence="1" type="ORF">FC678_10245</name>
</gene>